<dbReference type="OrthoDB" id="8174264at2759"/>
<protein>
    <submittedName>
        <fullName evidence="2">Uncharacterized protein</fullName>
    </submittedName>
</protein>
<comment type="caution">
    <text evidence="2">The sequence shown here is derived from an EMBL/GenBank/DDBJ whole genome shotgun (WGS) entry which is preliminary data.</text>
</comment>
<feature type="transmembrane region" description="Helical" evidence="1">
    <location>
        <begin position="91"/>
        <end position="108"/>
    </location>
</feature>
<organism evidence="2 3">
    <name type="scientific">Ooceraea biroi</name>
    <name type="common">Clonal raider ant</name>
    <name type="synonym">Cerapachys biroi</name>
    <dbReference type="NCBI Taxonomy" id="2015173"/>
    <lineage>
        <taxon>Eukaryota</taxon>
        <taxon>Metazoa</taxon>
        <taxon>Ecdysozoa</taxon>
        <taxon>Arthropoda</taxon>
        <taxon>Hexapoda</taxon>
        <taxon>Insecta</taxon>
        <taxon>Pterygota</taxon>
        <taxon>Neoptera</taxon>
        <taxon>Endopterygota</taxon>
        <taxon>Hymenoptera</taxon>
        <taxon>Apocrita</taxon>
        <taxon>Aculeata</taxon>
        <taxon>Formicoidea</taxon>
        <taxon>Formicidae</taxon>
        <taxon>Dorylinae</taxon>
        <taxon>Ooceraea</taxon>
    </lineage>
</organism>
<gene>
    <name evidence="2" type="ORF">DMN91_004436</name>
</gene>
<keyword evidence="1" id="KW-0812">Transmembrane</keyword>
<sequence length="260" mass="29225">MTQRDPPHIPNVVITAELTVGSNAPPTTGRGDHFLFVGTSDVGLVVSRGTFSNKFLPKQQPATGSSVLFERWTSPGHQNYLIRHIMKLSRIFLLFGCSFLTLTLVTAARSEEPAFELPVQLIGFPIIIAAVRIANFLKKFTYALNPDTYVSRVKRAHPLIHDEEILDVGQVEKKLVAELGNNVCIYEKICTKYAERTLRRRSRERILDWGEVFREYKSSPNPMKENYLLSVFLGDIIGNPKLCHLLAKRGRACDNAALSD</sequence>
<evidence type="ECO:0000313" key="3">
    <source>
        <dbReference type="Proteomes" id="UP000279307"/>
    </source>
</evidence>
<keyword evidence="1" id="KW-1133">Transmembrane helix</keyword>
<name>A0A3L8DV88_OOCBI</name>
<evidence type="ECO:0000256" key="1">
    <source>
        <dbReference type="SAM" id="Phobius"/>
    </source>
</evidence>
<dbReference type="Proteomes" id="UP000279307">
    <property type="component" value="Chromosome 4"/>
</dbReference>
<keyword evidence="1" id="KW-0472">Membrane</keyword>
<reference evidence="2 3" key="1">
    <citation type="journal article" date="2018" name="Genome Res.">
        <title>The genomic architecture and molecular evolution of ant odorant receptors.</title>
        <authorList>
            <person name="McKenzie S.K."/>
            <person name="Kronauer D.J.C."/>
        </authorList>
    </citation>
    <scope>NUCLEOTIDE SEQUENCE [LARGE SCALE GENOMIC DNA]</scope>
    <source>
        <strain evidence="2">Clonal line C1</strain>
    </source>
</reference>
<proteinExistence type="predicted"/>
<dbReference type="AlphaFoldDB" id="A0A3L8DV88"/>
<evidence type="ECO:0000313" key="2">
    <source>
        <dbReference type="EMBL" id="RLU24226.1"/>
    </source>
</evidence>
<dbReference type="EMBL" id="QOIP01000004">
    <property type="protein sequence ID" value="RLU24226.1"/>
    <property type="molecule type" value="Genomic_DNA"/>
</dbReference>
<accession>A0A3L8DV88</accession>
<feature type="transmembrane region" description="Helical" evidence="1">
    <location>
        <begin position="114"/>
        <end position="134"/>
    </location>
</feature>